<evidence type="ECO:0000313" key="1">
    <source>
        <dbReference type="EMBL" id="KDR20028.1"/>
    </source>
</evidence>
<evidence type="ECO:0000313" key="2">
    <source>
        <dbReference type="Proteomes" id="UP000027135"/>
    </source>
</evidence>
<organism evidence="1 2">
    <name type="scientific">Zootermopsis nevadensis</name>
    <name type="common">Dampwood termite</name>
    <dbReference type="NCBI Taxonomy" id="136037"/>
    <lineage>
        <taxon>Eukaryota</taxon>
        <taxon>Metazoa</taxon>
        <taxon>Ecdysozoa</taxon>
        <taxon>Arthropoda</taxon>
        <taxon>Hexapoda</taxon>
        <taxon>Insecta</taxon>
        <taxon>Pterygota</taxon>
        <taxon>Neoptera</taxon>
        <taxon>Polyneoptera</taxon>
        <taxon>Dictyoptera</taxon>
        <taxon>Blattodea</taxon>
        <taxon>Blattoidea</taxon>
        <taxon>Termitoidae</taxon>
        <taxon>Termopsidae</taxon>
        <taxon>Zootermopsis</taxon>
    </lineage>
</organism>
<dbReference type="Proteomes" id="UP000027135">
    <property type="component" value="Unassembled WGS sequence"/>
</dbReference>
<gene>
    <name evidence="1" type="ORF">L798_05263</name>
</gene>
<accession>A0A067R918</accession>
<dbReference type="GO" id="GO:0003676">
    <property type="term" value="F:nucleic acid binding"/>
    <property type="evidence" value="ECO:0007669"/>
    <property type="project" value="InterPro"/>
</dbReference>
<dbReference type="InterPro" id="IPR052709">
    <property type="entry name" value="Transposase-MT_Hybrid"/>
</dbReference>
<dbReference type="OMA" id="AIITHEF"/>
<dbReference type="PANTHER" id="PTHR46060:SF1">
    <property type="entry name" value="MARINER MOS1 TRANSPOSASE-LIKE PROTEIN"/>
    <property type="match status" value="1"/>
</dbReference>
<dbReference type="EMBL" id="KK852621">
    <property type="protein sequence ID" value="KDR20028.1"/>
    <property type="molecule type" value="Genomic_DNA"/>
</dbReference>
<evidence type="ECO:0008006" key="3">
    <source>
        <dbReference type="Google" id="ProtNLM"/>
    </source>
</evidence>
<dbReference type="Gene3D" id="3.30.420.10">
    <property type="entry name" value="Ribonuclease H-like superfamily/Ribonuclease H"/>
    <property type="match status" value="1"/>
</dbReference>
<reference evidence="1 2" key="1">
    <citation type="journal article" date="2014" name="Nat. Commun.">
        <title>Molecular traces of alternative social organization in a termite genome.</title>
        <authorList>
            <person name="Terrapon N."/>
            <person name="Li C."/>
            <person name="Robertson H.M."/>
            <person name="Ji L."/>
            <person name="Meng X."/>
            <person name="Booth W."/>
            <person name="Chen Z."/>
            <person name="Childers C.P."/>
            <person name="Glastad K.M."/>
            <person name="Gokhale K."/>
            <person name="Gowin J."/>
            <person name="Gronenberg W."/>
            <person name="Hermansen R.A."/>
            <person name="Hu H."/>
            <person name="Hunt B.G."/>
            <person name="Huylmans A.K."/>
            <person name="Khalil S.M."/>
            <person name="Mitchell R.D."/>
            <person name="Munoz-Torres M.C."/>
            <person name="Mustard J.A."/>
            <person name="Pan H."/>
            <person name="Reese J.T."/>
            <person name="Scharf M.E."/>
            <person name="Sun F."/>
            <person name="Vogel H."/>
            <person name="Xiao J."/>
            <person name="Yang W."/>
            <person name="Yang Z."/>
            <person name="Yang Z."/>
            <person name="Zhou J."/>
            <person name="Zhu J."/>
            <person name="Brent C.S."/>
            <person name="Elsik C.G."/>
            <person name="Goodisman M.A."/>
            <person name="Liberles D.A."/>
            <person name="Roe R.M."/>
            <person name="Vargo E.L."/>
            <person name="Vilcinskas A."/>
            <person name="Wang J."/>
            <person name="Bornberg-Bauer E."/>
            <person name="Korb J."/>
            <person name="Zhang G."/>
            <person name="Liebig J."/>
        </authorList>
    </citation>
    <scope>NUCLEOTIDE SEQUENCE [LARGE SCALE GENOMIC DNA]</scope>
    <source>
        <tissue evidence="1">Whole organism</tissue>
    </source>
</reference>
<dbReference type="PANTHER" id="PTHR46060">
    <property type="entry name" value="MARINER MOS1 TRANSPOSASE-LIKE PROTEIN"/>
    <property type="match status" value="1"/>
</dbReference>
<dbReference type="InterPro" id="IPR036397">
    <property type="entry name" value="RNaseH_sf"/>
</dbReference>
<proteinExistence type="predicted"/>
<sequence length="124" mass="14727">LKRLRESIRRKRPEKWENNNWVLHHHNANAHTVLASKNTTVIPHPPYSPDLAPCDFFLFPKMKFRLKGRRFDTIEEIQAESQEVLKTLALEDFQGCMESWKERWDRCIHAQGDYFEGDGGNYEL</sequence>
<dbReference type="eggNOG" id="ENOG502SE02">
    <property type="taxonomic scope" value="Eukaryota"/>
</dbReference>
<name>A0A067R918_ZOONE</name>
<feature type="non-terminal residue" evidence="1">
    <location>
        <position position="1"/>
    </location>
</feature>
<protein>
    <recommendedName>
        <fullName evidence="3">Histone-lysine N-methyltransferase SETMAR</fullName>
    </recommendedName>
</protein>
<keyword evidence="2" id="KW-1185">Reference proteome</keyword>
<dbReference type="InParanoid" id="A0A067R918"/>
<dbReference type="AlphaFoldDB" id="A0A067R918"/>